<dbReference type="EMBL" id="JNVN01002521">
    <property type="protein sequence ID" value="KHJ31871.1"/>
    <property type="molecule type" value="Genomic_DNA"/>
</dbReference>
<evidence type="ECO:0000313" key="1">
    <source>
        <dbReference type="EMBL" id="KHJ31871.1"/>
    </source>
</evidence>
<dbReference type="HOGENOM" id="CLU_1723675_0_0_1"/>
<sequence length="152" mass="17224">MKPIIQPHSDNRVPIKHPQLITVPKTTAMASIAGKNEPKSSKSVDWKIVSHRGTKNKNARDTRPGQVKNAEESKCRKLFTRKVENTGRLISTAQNILHAANLILMVMKASALLRLKRLRFNDRGSLMGLTSSETTAETMITRFKKYIYLKQR</sequence>
<proteinExistence type="predicted"/>
<keyword evidence="2" id="KW-1185">Reference proteome</keyword>
<evidence type="ECO:0000313" key="2">
    <source>
        <dbReference type="Proteomes" id="UP000030854"/>
    </source>
</evidence>
<reference evidence="1 2" key="1">
    <citation type="journal article" date="2014" name="BMC Genomics">
        <title>Adaptive genomic structural variation in the grape powdery mildew pathogen, Erysiphe necator.</title>
        <authorList>
            <person name="Jones L."/>
            <person name="Riaz S."/>
            <person name="Morales-Cruz A."/>
            <person name="Amrine K.C."/>
            <person name="McGuire B."/>
            <person name="Gubler W.D."/>
            <person name="Walker M.A."/>
            <person name="Cantu D."/>
        </authorList>
    </citation>
    <scope>NUCLEOTIDE SEQUENCE [LARGE SCALE GENOMIC DNA]</scope>
    <source>
        <strain evidence="2">c</strain>
    </source>
</reference>
<protein>
    <submittedName>
        <fullName evidence="1">Uncharacterized protein</fullName>
    </submittedName>
</protein>
<accession>A0A0B1P4M9</accession>
<dbReference type="AlphaFoldDB" id="A0A0B1P4M9"/>
<organism evidence="1 2">
    <name type="scientific">Uncinula necator</name>
    <name type="common">Grape powdery mildew</name>
    <dbReference type="NCBI Taxonomy" id="52586"/>
    <lineage>
        <taxon>Eukaryota</taxon>
        <taxon>Fungi</taxon>
        <taxon>Dikarya</taxon>
        <taxon>Ascomycota</taxon>
        <taxon>Pezizomycotina</taxon>
        <taxon>Leotiomycetes</taxon>
        <taxon>Erysiphales</taxon>
        <taxon>Erysiphaceae</taxon>
        <taxon>Erysiphe</taxon>
    </lineage>
</organism>
<dbReference type="Proteomes" id="UP000030854">
    <property type="component" value="Unassembled WGS sequence"/>
</dbReference>
<gene>
    <name evidence="1" type="ORF">EV44_g3680</name>
</gene>
<comment type="caution">
    <text evidence="1">The sequence shown here is derived from an EMBL/GenBank/DDBJ whole genome shotgun (WGS) entry which is preliminary data.</text>
</comment>
<name>A0A0B1P4M9_UNCNE</name>